<dbReference type="Pfam" id="PF07690">
    <property type="entry name" value="MFS_1"/>
    <property type="match status" value="1"/>
</dbReference>
<protein>
    <submittedName>
        <fullName evidence="8">Major facilitator superfamily domain-containing protein</fullName>
    </submittedName>
</protein>
<feature type="transmembrane region" description="Helical" evidence="6">
    <location>
        <begin position="302"/>
        <end position="322"/>
    </location>
</feature>
<dbReference type="GO" id="GO:0022857">
    <property type="term" value="F:transmembrane transporter activity"/>
    <property type="evidence" value="ECO:0007669"/>
    <property type="project" value="InterPro"/>
</dbReference>
<keyword evidence="9" id="KW-1185">Reference proteome</keyword>
<dbReference type="RefSeq" id="XP_021869505.1">
    <property type="nucleotide sequence ID" value="XM_022016509.1"/>
</dbReference>
<dbReference type="PROSITE" id="PS00216">
    <property type="entry name" value="SUGAR_TRANSPORT_1"/>
    <property type="match status" value="1"/>
</dbReference>
<dbReference type="GO" id="GO:0016020">
    <property type="term" value="C:membrane"/>
    <property type="evidence" value="ECO:0007669"/>
    <property type="project" value="UniProtKB-SubCell"/>
</dbReference>
<dbReference type="AlphaFoldDB" id="A0A1Y1UE07"/>
<feature type="transmembrane region" description="Helical" evidence="6">
    <location>
        <begin position="202"/>
        <end position="223"/>
    </location>
</feature>
<dbReference type="Gene3D" id="1.20.1250.20">
    <property type="entry name" value="MFS general substrate transporter like domains"/>
    <property type="match status" value="1"/>
</dbReference>
<keyword evidence="4 6" id="KW-1133">Transmembrane helix</keyword>
<evidence type="ECO:0000313" key="8">
    <source>
        <dbReference type="EMBL" id="ORX35315.1"/>
    </source>
</evidence>
<dbReference type="PANTHER" id="PTHR42718">
    <property type="entry name" value="MAJOR FACILITATOR SUPERFAMILY MULTIDRUG TRANSPORTER MFSC"/>
    <property type="match status" value="1"/>
</dbReference>
<evidence type="ECO:0000313" key="9">
    <source>
        <dbReference type="Proteomes" id="UP000193218"/>
    </source>
</evidence>
<dbReference type="EMBL" id="NBSH01000011">
    <property type="protein sequence ID" value="ORX35315.1"/>
    <property type="molecule type" value="Genomic_DNA"/>
</dbReference>
<gene>
    <name evidence="8" type="ORF">BD324DRAFT_632311</name>
</gene>
<evidence type="ECO:0000259" key="7">
    <source>
        <dbReference type="PROSITE" id="PS50850"/>
    </source>
</evidence>
<dbReference type="InterPro" id="IPR005829">
    <property type="entry name" value="Sugar_transporter_CS"/>
</dbReference>
<feature type="transmembrane region" description="Helical" evidence="6">
    <location>
        <begin position="75"/>
        <end position="96"/>
    </location>
</feature>
<dbReference type="InterPro" id="IPR036259">
    <property type="entry name" value="MFS_trans_sf"/>
</dbReference>
<feature type="transmembrane region" description="Helical" evidence="6">
    <location>
        <begin position="116"/>
        <end position="136"/>
    </location>
</feature>
<feature type="transmembrane region" description="Helical" evidence="6">
    <location>
        <begin position="517"/>
        <end position="537"/>
    </location>
</feature>
<keyword evidence="2" id="KW-0813">Transport</keyword>
<organism evidence="8 9">
    <name type="scientific">Kockovaella imperatae</name>
    <dbReference type="NCBI Taxonomy" id="4999"/>
    <lineage>
        <taxon>Eukaryota</taxon>
        <taxon>Fungi</taxon>
        <taxon>Dikarya</taxon>
        <taxon>Basidiomycota</taxon>
        <taxon>Agaricomycotina</taxon>
        <taxon>Tremellomycetes</taxon>
        <taxon>Tremellales</taxon>
        <taxon>Cuniculitremaceae</taxon>
        <taxon>Kockovaella</taxon>
    </lineage>
</organism>
<feature type="transmembrane region" description="Helical" evidence="6">
    <location>
        <begin position="442"/>
        <end position="467"/>
    </location>
</feature>
<accession>A0A1Y1UE07</accession>
<feature type="domain" description="Major facilitator superfamily (MFS) profile" evidence="7">
    <location>
        <begin position="77"/>
        <end position="538"/>
    </location>
</feature>
<dbReference type="OrthoDB" id="5086884at2759"/>
<feature type="transmembrane region" description="Helical" evidence="6">
    <location>
        <begin position="412"/>
        <end position="430"/>
    </location>
</feature>
<dbReference type="InParanoid" id="A0A1Y1UE07"/>
<dbReference type="GeneID" id="33558318"/>
<evidence type="ECO:0000256" key="2">
    <source>
        <dbReference type="ARBA" id="ARBA00022448"/>
    </source>
</evidence>
<evidence type="ECO:0000256" key="4">
    <source>
        <dbReference type="ARBA" id="ARBA00022989"/>
    </source>
</evidence>
<feature type="transmembrane region" description="Helical" evidence="6">
    <location>
        <begin position="170"/>
        <end position="190"/>
    </location>
</feature>
<name>A0A1Y1UE07_9TREE</name>
<evidence type="ECO:0000256" key="5">
    <source>
        <dbReference type="ARBA" id="ARBA00023136"/>
    </source>
</evidence>
<evidence type="ECO:0000256" key="6">
    <source>
        <dbReference type="SAM" id="Phobius"/>
    </source>
</evidence>
<keyword evidence="3 6" id="KW-0812">Transmembrane</keyword>
<dbReference type="InterPro" id="IPR011701">
    <property type="entry name" value="MFS"/>
</dbReference>
<keyword evidence="5 6" id="KW-0472">Membrane</keyword>
<feature type="transmembrane region" description="Helical" evidence="6">
    <location>
        <begin position="235"/>
        <end position="255"/>
    </location>
</feature>
<comment type="caution">
    <text evidence="8">The sequence shown here is derived from an EMBL/GenBank/DDBJ whole genome shotgun (WGS) entry which is preliminary data.</text>
</comment>
<feature type="transmembrane region" description="Helical" evidence="6">
    <location>
        <begin position="474"/>
        <end position="497"/>
    </location>
</feature>
<reference evidence="8 9" key="1">
    <citation type="submission" date="2017-03" db="EMBL/GenBank/DDBJ databases">
        <title>Widespread Adenine N6-methylation of Active Genes in Fungi.</title>
        <authorList>
            <consortium name="DOE Joint Genome Institute"/>
            <person name="Mondo S.J."/>
            <person name="Dannebaum R.O."/>
            <person name="Kuo R.C."/>
            <person name="Louie K.B."/>
            <person name="Bewick A.J."/>
            <person name="Labutti K."/>
            <person name="Haridas S."/>
            <person name="Kuo A."/>
            <person name="Salamov A."/>
            <person name="Ahrendt S.R."/>
            <person name="Lau R."/>
            <person name="Bowen B.P."/>
            <person name="Lipzen A."/>
            <person name="Sullivan W."/>
            <person name="Andreopoulos W.B."/>
            <person name="Clum A."/>
            <person name="Lindquist E."/>
            <person name="Daum C."/>
            <person name="Northen T.R."/>
            <person name="Ramamoorthy G."/>
            <person name="Schmitz R.J."/>
            <person name="Gryganskyi A."/>
            <person name="Culley D."/>
            <person name="Magnuson J."/>
            <person name="James T.Y."/>
            <person name="O'Malley M.A."/>
            <person name="Stajich J.E."/>
            <person name="Spatafora J.W."/>
            <person name="Visel A."/>
            <person name="Grigoriev I.V."/>
        </authorList>
    </citation>
    <scope>NUCLEOTIDE SEQUENCE [LARGE SCALE GENOMIC DNA]</scope>
    <source>
        <strain evidence="8 9">NRRL Y-17943</strain>
    </source>
</reference>
<dbReference type="PANTHER" id="PTHR42718:SF9">
    <property type="entry name" value="MAJOR FACILITATOR SUPERFAMILY MULTIDRUG TRANSPORTER MFSC"/>
    <property type="match status" value="1"/>
</dbReference>
<dbReference type="PROSITE" id="PS50850">
    <property type="entry name" value="MFS"/>
    <property type="match status" value="1"/>
</dbReference>
<comment type="subcellular location">
    <subcellularLocation>
        <location evidence="1">Membrane</location>
        <topology evidence="1">Multi-pass membrane protein</topology>
    </subcellularLocation>
</comment>
<dbReference type="SUPFAM" id="SSF103473">
    <property type="entry name" value="MFS general substrate transporter"/>
    <property type="match status" value="1"/>
</dbReference>
<dbReference type="InterPro" id="IPR020846">
    <property type="entry name" value="MFS_dom"/>
</dbReference>
<evidence type="ECO:0000256" key="3">
    <source>
        <dbReference type="ARBA" id="ARBA00022692"/>
    </source>
</evidence>
<dbReference type="Proteomes" id="UP000193218">
    <property type="component" value="Unassembled WGS sequence"/>
</dbReference>
<sequence length="548" mass="58595">MSPSIVTRPTDNMSIEHENNIIGSVRLTEQGVSQLDRVSSAEKDFVPHADIDDGLESSTVPSEEAQIPRMSNARIVLLGVAMGSTYFLGTATSTATTIMIPRMASDLRVSELDAQWIVSAYTLAYGCGLLFAGRLADMYGRKLLFISGLSIFCIVSIISASIRSRIPLCVIRALAGLGLAIASPAVYGIAGSNVRHEPARTLILGALGSGGPVGACAGTMIGGAITRVSDVGWTYLFYIVAGISFVPLSIGIIVIPRDRRQLGERGILHIDWLGGLLITAATSIFLFSLTQSGITEKGWSTPYIPVLLVISILIGVVFLFWERHLERNCTLKPVIKPSLFTRHGYKSLAVVLSAFFACSSVYGWTYSTTIYYQNVKGMSALGNAIHVAPANLNGILAMAQVLLFAPRVRAPTMFIVGGFLTGVSNLLLAVNPEGSIYWGCEFFSALTLPYGIDYVVGVGSILISNLVDQDEQSVGGAVFQMFCQIGGALGVCLSSLVSTQRAKISGSLITGIRAASWLNTALSWMVIVVTIIALRHVRLAKDVTKMIE</sequence>
<dbReference type="STRING" id="4999.A0A1Y1UE07"/>
<feature type="transmembrane region" description="Helical" evidence="6">
    <location>
        <begin position="267"/>
        <end position="290"/>
    </location>
</feature>
<feature type="transmembrane region" description="Helical" evidence="6">
    <location>
        <begin position="343"/>
        <end position="364"/>
    </location>
</feature>
<proteinExistence type="predicted"/>
<evidence type="ECO:0000256" key="1">
    <source>
        <dbReference type="ARBA" id="ARBA00004141"/>
    </source>
</evidence>
<feature type="transmembrane region" description="Helical" evidence="6">
    <location>
        <begin position="143"/>
        <end position="164"/>
    </location>
</feature>